<dbReference type="Proteomes" id="UP000237003">
    <property type="component" value="Unassembled WGS sequence"/>
</dbReference>
<dbReference type="InterPro" id="IPR036388">
    <property type="entry name" value="WH-like_DNA-bd_sf"/>
</dbReference>
<dbReference type="RefSeq" id="WP_103778875.1">
    <property type="nucleotide sequence ID" value="NZ_PQLX01000011.1"/>
</dbReference>
<name>A0A2S4RS81_CITAM</name>
<dbReference type="Pfam" id="PF00126">
    <property type="entry name" value="HTH_1"/>
    <property type="match status" value="1"/>
</dbReference>
<feature type="domain" description="HTH lysR-type" evidence="5">
    <location>
        <begin position="6"/>
        <end position="63"/>
    </location>
</feature>
<protein>
    <submittedName>
        <fullName evidence="6">LysR family transcriptional regulator</fullName>
    </submittedName>
</protein>
<dbReference type="PANTHER" id="PTHR30118:SF15">
    <property type="entry name" value="TRANSCRIPTIONAL REGULATORY PROTEIN"/>
    <property type="match status" value="1"/>
</dbReference>
<dbReference type="InterPro" id="IPR000847">
    <property type="entry name" value="LysR_HTH_N"/>
</dbReference>
<gene>
    <name evidence="6" type="ORF">C3430_23360</name>
</gene>
<dbReference type="Gene3D" id="1.10.10.10">
    <property type="entry name" value="Winged helix-like DNA-binding domain superfamily/Winged helix DNA-binding domain"/>
    <property type="match status" value="1"/>
</dbReference>
<evidence type="ECO:0000256" key="1">
    <source>
        <dbReference type="ARBA" id="ARBA00009437"/>
    </source>
</evidence>
<dbReference type="Gene3D" id="3.40.190.10">
    <property type="entry name" value="Periplasmic binding protein-like II"/>
    <property type="match status" value="2"/>
</dbReference>
<evidence type="ECO:0000313" key="7">
    <source>
        <dbReference type="Proteomes" id="UP000237003"/>
    </source>
</evidence>
<dbReference type="SUPFAM" id="SSF46785">
    <property type="entry name" value="Winged helix' DNA-binding domain"/>
    <property type="match status" value="1"/>
</dbReference>
<dbReference type="GO" id="GO:0003700">
    <property type="term" value="F:DNA-binding transcription factor activity"/>
    <property type="evidence" value="ECO:0007669"/>
    <property type="project" value="InterPro"/>
</dbReference>
<comment type="caution">
    <text evidence="6">The sequence shown here is derived from an EMBL/GenBank/DDBJ whole genome shotgun (WGS) entry which is preliminary data.</text>
</comment>
<dbReference type="PANTHER" id="PTHR30118">
    <property type="entry name" value="HTH-TYPE TRANSCRIPTIONAL REGULATOR LEUO-RELATED"/>
    <property type="match status" value="1"/>
</dbReference>
<reference evidence="6 7" key="1">
    <citation type="submission" date="2018-01" db="EMBL/GenBank/DDBJ databases">
        <title>Complete genome sequences of 14 Citrobacter spp. isolated from plant in Canada.</title>
        <authorList>
            <person name="Bhandare S.G."/>
            <person name="Colavecchio A."/>
            <person name="Jeukens J."/>
            <person name="Emond-Rheault J.-G."/>
            <person name="Freschi L."/>
            <person name="Hamel J."/>
            <person name="Kukavica-Ibrulj I."/>
            <person name="Levesque R."/>
            <person name="Goodridge L."/>
        </authorList>
    </citation>
    <scope>NUCLEOTIDE SEQUENCE [LARGE SCALE GENOMIC DNA]</scope>
    <source>
        <strain evidence="6 7">S1285</strain>
    </source>
</reference>
<organism evidence="6 7">
    <name type="scientific">Citrobacter amalonaticus</name>
    <dbReference type="NCBI Taxonomy" id="35703"/>
    <lineage>
        <taxon>Bacteria</taxon>
        <taxon>Pseudomonadati</taxon>
        <taxon>Pseudomonadota</taxon>
        <taxon>Gammaproteobacteria</taxon>
        <taxon>Enterobacterales</taxon>
        <taxon>Enterobacteriaceae</taxon>
        <taxon>Citrobacter</taxon>
    </lineage>
</organism>
<keyword evidence="4" id="KW-0804">Transcription</keyword>
<keyword evidence="3" id="KW-0238">DNA-binding</keyword>
<sequence>MAKEDLNLQLLQILCALVETKSATLTSIRLDLGNSAITYALNKLRNVYNDPLMIRSKNGMQPTLLALELYSVFKPALLRIEEGMSIRGTEYLLKERKGIYIRCSSFHELILTFRLFENEINPRHAYVFLYNALSPVKRLEALRRRQVDIDIGSKLEHDQAISQYPLPVGQLMLLCKPDHPRVHPHMTISEMRKEKVLTCYMPSENISRDIEFNEIDHQSQLDRPYFSTSISNILTLVAHTEAVCLVPIHFARFACNIFNLKSVECHLPNTNIMRSFYIHIHHSQKNEPALKEIIDLIQAFGRAR</sequence>
<keyword evidence="2" id="KW-0805">Transcription regulation</keyword>
<dbReference type="SUPFAM" id="SSF53850">
    <property type="entry name" value="Periplasmic binding protein-like II"/>
    <property type="match status" value="1"/>
</dbReference>
<evidence type="ECO:0000313" key="6">
    <source>
        <dbReference type="EMBL" id="POU62307.1"/>
    </source>
</evidence>
<dbReference type="InterPro" id="IPR036390">
    <property type="entry name" value="WH_DNA-bd_sf"/>
</dbReference>
<proteinExistence type="inferred from homology"/>
<dbReference type="OrthoDB" id="5897503at2"/>
<dbReference type="PROSITE" id="PS50931">
    <property type="entry name" value="HTH_LYSR"/>
    <property type="match status" value="1"/>
</dbReference>
<accession>A0A2S4RS81</accession>
<dbReference type="InterPro" id="IPR005119">
    <property type="entry name" value="LysR_subst-bd"/>
</dbReference>
<comment type="similarity">
    <text evidence="1">Belongs to the LysR transcriptional regulatory family.</text>
</comment>
<evidence type="ECO:0000259" key="5">
    <source>
        <dbReference type="PROSITE" id="PS50931"/>
    </source>
</evidence>
<dbReference type="AlphaFoldDB" id="A0A2S4RS81"/>
<dbReference type="GO" id="GO:0003677">
    <property type="term" value="F:DNA binding"/>
    <property type="evidence" value="ECO:0007669"/>
    <property type="project" value="UniProtKB-KW"/>
</dbReference>
<dbReference type="EMBL" id="PQLX01000011">
    <property type="protein sequence ID" value="POU62307.1"/>
    <property type="molecule type" value="Genomic_DNA"/>
</dbReference>
<dbReference type="Pfam" id="PF03466">
    <property type="entry name" value="LysR_substrate"/>
    <property type="match status" value="1"/>
</dbReference>
<dbReference type="InterPro" id="IPR050389">
    <property type="entry name" value="LysR-type_TF"/>
</dbReference>
<evidence type="ECO:0000256" key="4">
    <source>
        <dbReference type="ARBA" id="ARBA00023163"/>
    </source>
</evidence>
<evidence type="ECO:0000256" key="3">
    <source>
        <dbReference type="ARBA" id="ARBA00023125"/>
    </source>
</evidence>
<evidence type="ECO:0000256" key="2">
    <source>
        <dbReference type="ARBA" id="ARBA00023015"/>
    </source>
</evidence>